<name>A0A6C0KJI0_9ZZZZ</name>
<proteinExistence type="predicted"/>
<dbReference type="EMBL" id="MN740925">
    <property type="protein sequence ID" value="QHU18172.1"/>
    <property type="molecule type" value="Genomic_DNA"/>
</dbReference>
<evidence type="ECO:0000313" key="2">
    <source>
        <dbReference type="EMBL" id="QHU18172.1"/>
    </source>
</evidence>
<sequence length="317" mass="35668">MDVWIFLLFLVLIGGITSLFILHDRKPPIIADASGNASTPSVKANPSVTTGQDASGCPDPTKMCSPPFIFMEDRLQKPYVQKPILNVDDYEYSMVFRNEGDRAITKEMRDKLMSQYPMDWTVQPPSSDVFQQGMTAYKEKFENPPPAPKFNVFASIDGTNMTPPDMTALEQKELEVLQTYTPKDPKSLTTYDAADAKEIIERIYAVKGLKAEYRETTPNQFTVFSTRPIDEKPVFDEGEDDLLVQRDHAAATSGANTQASENTIVIPSYVRSSSQNAGLDPFFTPGEKTRDEKWDYTSWTPGLERMFAPNGPIKNWY</sequence>
<evidence type="ECO:0000256" key="1">
    <source>
        <dbReference type="SAM" id="MobiDB-lite"/>
    </source>
</evidence>
<reference evidence="2" key="1">
    <citation type="journal article" date="2020" name="Nature">
        <title>Giant virus diversity and host interactions through global metagenomics.</title>
        <authorList>
            <person name="Schulz F."/>
            <person name="Roux S."/>
            <person name="Paez-Espino D."/>
            <person name="Jungbluth S."/>
            <person name="Walsh D.A."/>
            <person name="Denef V.J."/>
            <person name="McMahon K.D."/>
            <person name="Konstantinidis K.T."/>
            <person name="Eloe-Fadrosh E.A."/>
            <person name="Kyrpides N.C."/>
            <person name="Woyke T."/>
        </authorList>
    </citation>
    <scope>NUCLEOTIDE SEQUENCE</scope>
    <source>
        <strain evidence="2">GVMAG-S-3300013006-138</strain>
    </source>
</reference>
<dbReference type="AlphaFoldDB" id="A0A6C0KJI0"/>
<protein>
    <submittedName>
        <fullName evidence="2">Uncharacterized protein</fullName>
    </submittedName>
</protein>
<feature type="compositionally biased region" description="Polar residues" evidence="1">
    <location>
        <begin position="35"/>
        <end position="53"/>
    </location>
</feature>
<feature type="region of interest" description="Disordered" evidence="1">
    <location>
        <begin position="35"/>
        <end position="58"/>
    </location>
</feature>
<accession>A0A6C0KJI0</accession>
<organism evidence="2">
    <name type="scientific">viral metagenome</name>
    <dbReference type="NCBI Taxonomy" id="1070528"/>
    <lineage>
        <taxon>unclassified sequences</taxon>
        <taxon>metagenomes</taxon>
        <taxon>organismal metagenomes</taxon>
    </lineage>
</organism>